<dbReference type="EMBL" id="JASCZI010120960">
    <property type="protein sequence ID" value="MED6158244.1"/>
    <property type="molecule type" value="Genomic_DNA"/>
</dbReference>
<evidence type="ECO:0000313" key="2">
    <source>
        <dbReference type="EMBL" id="MED6158244.1"/>
    </source>
</evidence>
<comment type="caution">
    <text evidence="2">The sequence shown here is derived from an EMBL/GenBank/DDBJ whole genome shotgun (WGS) entry which is preliminary data.</text>
</comment>
<evidence type="ECO:0000256" key="1">
    <source>
        <dbReference type="SAM" id="Phobius"/>
    </source>
</evidence>
<feature type="transmembrane region" description="Helical" evidence="1">
    <location>
        <begin position="99"/>
        <end position="116"/>
    </location>
</feature>
<proteinExistence type="predicted"/>
<evidence type="ECO:0000313" key="3">
    <source>
        <dbReference type="Proteomes" id="UP001341840"/>
    </source>
</evidence>
<name>A0ABU6UB01_9FABA</name>
<gene>
    <name evidence="2" type="ORF">PIB30_030991</name>
</gene>
<protein>
    <recommendedName>
        <fullName evidence="4">PGG domain-containing protein</fullName>
    </recommendedName>
</protein>
<keyword evidence="1" id="KW-1133">Transmembrane helix</keyword>
<keyword evidence="1" id="KW-0812">Transmembrane</keyword>
<sequence>MVRNGSVALLVQAVDLLLRRCKWMMKKNEKNLEGQTALDLADGILEIEILLRNARAKRGASIPNPNHELIEPRHLTFIRRRWIAAVRGRRDLTGERREAYLVIASLIITAIYQSVLTPPGGLYPSDNWRRPLRSDLRWKEEVV</sequence>
<keyword evidence="1" id="KW-0472">Membrane</keyword>
<dbReference type="Proteomes" id="UP001341840">
    <property type="component" value="Unassembled WGS sequence"/>
</dbReference>
<reference evidence="2 3" key="1">
    <citation type="journal article" date="2023" name="Plants (Basel)">
        <title>Bridging the Gap: Combining Genomics and Transcriptomics Approaches to Understand Stylosanthes scabra, an Orphan Legume from the Brazilian Caatinga.</title>
        <authorList>
            <person name="Ferreira-Neto J.R.C."/>
            <person name="da Silva M.D."/>
            <person name="Binneck E."/>
            <person name="de Melo N.F."/>
            <person name="da Silva R.H."/>
            <person name="de Melo A.L.T.M."/>
            <person name="Pandolfi V."/>
            <person name="Bustamante F.O."/>
            <person name="Brasileiro-Vidal A.C."/>
            <person name="Benko-Iseppon A.M."/>
        </authorList>
    </citation>
    <scope>NUCLEOTIDE SEQUENCE [LARGE SCALE GENOMIC DNA]</scope>
    <source>
        <tissue evidence="2">Leaves</tissue>
    </source>
</reference>
<keyword evidence="3" id="KW-1185">Reference proteome</keyword>
<organism evidence="2 3">
    <name type="scientific">Stylosanthes scabra</name>
    <dbReference type="NCBI Taxonomy" id="79078"/>
    <lineage>
        <taxon>Eukaryota</taxon>
        <taxon>Viridiplantae</taxon>
        <taxon>Streptophyta</taxon>
        <taxon>Embryophyta</taxon>
        <taxon>Tracheophyta</taxon>
        <taxon>Spermatophyta</taxon>
        <taxon>Magnoliopsida</taxon>
        <taxon>eudicotyledons</taxon>
        <taxon>Gunneridae</taxon>
        <taxon>Pentapetalae</taxon>
        <taxon>rosids</taxon>
        <taxon>fabids</taxon>
        <taxon>Fabales</taxon>
        <taxon>Fabaceae</taxon>
        <taxon>Papilionoideae</taxon>
        <taxon>50 kb inversion clade</taxon>
        <taxon>dalbergioids sensu lato</taxon>
        <taxon>Dalbergieae</taxon>
        <taxon>Pterocarpus clade</taxon>
        <taxon>Stylosanthes</taxon>
    </lineage>
</organism>
<evidence type="ECO:0008006" key="4">
    <source>
        <dbReference type="Google" id="ProtNLM"/>
    </source>
</evidence>
<accession>A0ABU6UB01</accession>